<keyword evidence="1" id="KW-0507">mRNA processing</keyword>
<feature type="region of interest" description="Disordered" evidence="2">
    <location>
        <begin position="1"/>
        <end position="102"/>
    </location>
</feature>
<reference evidence="7" key="1">
    <citation type="submission" date="2017-02" db="UniProtKB">
        <authorList>
            <consortium name="WormBaseParasite"/>
        </authorList>
    </citation>
    <scope>IDENTIFICATION</scope>
</reference>
<keyword evidence="1" id="KW-0808">Transferase</keyword>
<dbReference type="GO" id="GO:0003676">
    <property type="term" value="F:nucleic acid binding"/>
    <property type="evidence" value="ECO:0007669"/>
    <property type="project" value="UniProtKB-UniRule"/>
</dbReference>
<proteinExistence type="predicted"/>
<dbReference type="STRING" id="103827.A0A0N5DBR4"/>
<dbReference type="OrthoDB" id="10251234at2759"/>
<accession>A0A0N5DBR4</accession>
<evidence type="ECO:0000313" key="6">
    <source>
        <dbReference type="Proteomes" id="UP000276776"/>
    </source>
</evidence>
<dbReference type="GO" id="GO:0004483">
    <property type="term" value="F:methyltransferase cap1 activity"/>
    <property type="evidence" value="ECO:0007669"/>
    <property type="project" value="UniProtKB-UniRule"/>
</dbReference>
<dbReference type="SMART" id="SM00443">
    <property type="entry name" value="G_patch"/>
    <property type="match status" value="1"/>
</dbReference>
<keyword evidence="6" id="KW-1185">Reference proteome</keyword>
<dbReference type="PANTHER" id="PTHR16121">
    <property type="entry name" value="CAP-SPECIFIC MRNA (NUCLEOSIDE-2'-O-)-METHYLTRANSFERASE 1-RELATED"/>
    <property type="match status" value="1"/>
</dbReference>
<dbReference type="Pfam" id="PF01728">
    <property type="entry name" value="FtsJ"/>
    <property type="match status" value="1"/>
</dbReference>
<keyword evidence="1" id="KW-0506">mRNA capping</keyword>
<keyword evidence="1" id="KW-0489">Methyltransferase</keyword>
<evidence type="ECO:0000259" key="3">
    <source>
        <dbReference type="PROSITE" id="PS50174"/>
    </source>
</evidence>
<feature type="domain" description="RrmJ-type SAM-dependent 2'-O-MTase" evidence="4">
    <location>
        <begin position="253"/>
        <end position="508"/>
    </location>
</feature>
<keyword evidence="1" id="KW-0539">Nucleus</keyword>
<dbReference type="InterPro" id="IPR002877">
    <property type="entry name" value="RNA_MeTrfase_FtsJ_dom"/>
</dbReference>
<feature type="compositionally biased region" description="Basic and acidic residues" evidence="2">
    <location>
        <begin position="58"/>
        <end position="73"/>
    </location>
</feature>
<protein>
    <recommendedName>
        <fullName evidence="1">Cap-specific mRNA (nucleoside-2'-O-)-methyltransferase 1</fullName>
        <ecNumber evidence="1">2.1.1.57</ecNumber>
    </recommendedName>
    <alternativeName>
        <fullName evidence="1">Cap1 2'O-ribose methyltransferase 1</fullName>
    </alternativeName>
</protein>
<evidence type="ECO:0000256" key="1">
    <source>
        <dbReference type="RuleBase" id="RU368012"/>
    </source>
</evidence>
<dbReference type="InterPro" id="IPR025816">
    <property type="entry name" value="RrmJ-type_MeTrfase"/>
</dbReference>
<dbReference type="PROSITE" id="PS50174">
    <property type="entry name" value="G_PATCH"/>
    <property type="match status" value="1"/>
</dbReference>
<dbReference type="FunFam" id="3.40.50.12760:FF:000004">
    <property type="entry name" value="FtsJ-like methyltransferase"/>
    <property type="match status" value="1"/>
</dbReference>
<reference evidence="5 6" key="2">
    <citation type="submission" date="2018-11" db="EMBL/GenBank/DDBJ databases">
        <authorList>
            <consortium name="Pathogen Informatics"/>
        </authorList>
    </citation>
    <scope>NUCLEOTIDE SEQUENCE [LARGE SCALE GENOMIC DNA]</scope>
</reference>
<dbReference type="Gene3D" id="3.40.50.12760">
    <property type="match status" value="1"/>
</dbReference>
<dbReference type="OMA" id="FFYCRGM"/>
<comment type="subcellular location">
    <subcellularLocation>
        <location evidence="1">Nucleus</location>
    </subcellularLocation>
</comment>
<dbReference type="GO" id="GO:0005634">
    <property type="term" value="C:nucleus"/>
    <property type="evidence" value="ECO:0007669"/>
    <property type="project" value="UniProtKB-SubCell"/>
</dbReference>
<feature type="domain" description="G-patch" evidence="3">
    <location>
        <begin position="103"/>
        <end position="148"/>
    </location>
</feature>
<dbReference type="GO" id="GO:0006370">
    <property type="term" value="P:7-methylguanosine mRNA capping"/>
    <property type="evidence" value="ECO:0007669"/>
    <property type="project" value="UniProtKB-UniRule"/>
</dbReference>
<dbReference type="SUPFAM" id="SSF53335">
    <property type="entry name" value="S-adenosyl-L-methionine-dependent methyltransferases"/>
    <property type="match status" value="1"/>
</dbReference>
<dbReference type="PANTHER" id="PTHR16121:SF0">
    <property type="entry name" value="CAP-SPECIFIC MRNA (NUCLEOSIDE-2'-O-)-METHYLTRANSFERASE 1"/>
    <property type="match status" value="1"/>
</dbReference>
<dbReference type="Pfam" id="PF01585">
    <property type="entry name" value="G-patch"/>
    <property type="match status" value="1"/>
</dbReference>
<dbReference type="Proteomes" id="UP000276776">
    <property type="component" value="Unassembled WGS sequence"/>
</dbReference>
<feature type="compositionally biased region" description="Basic and acidic residues" evidence="2">
    <location>
        <begin position="8"/>
        <end position="29"/>
    </location>
</feature>
<dbReference type="InterPro" id="IPR000467">
    <property type="entry name" value="G_patch_dom"/>
</dbReference>
<dbReference type="EC" id="2.1.1.57" evidence="1"/>
<dbReference type="EMBL" id="UYYF01005210">
    <property type="protein sequence ID" value="VDN08322.1"/>
    <property type="molecule type" value="Genomic_DNA"/>
</dbReference>
<comment type="catalytic activity">
    <reaction evidence="1">
        <text>a 5'-end (N(7)-methyl 5'-triphosphoguanosine)-ribonucleoside in mRNA + S-adenosyl-L-methionine = a 5'-end (N(7)-methyl 5'-triphosphoguanosine)-(2'-O-methyl-ribonucleoside) in mRNA + S-adenosyl-L-homocysteine + H(+)</text>
        <dbReference type="Rhea" id="RHEA:67020"/>
        <dbReference type="Rhea" id="RHEA-COMP:17167"/>
        <dbReference type="Rhea" id="RHEA-COMP:17168"/>
        <dbReference type="ChEBI" id="CHEBI:15378"/>
        <dbReference type="ChEBI" id="CHEBI:57856"/>
        <dbReference type="ChEBI" id="CHEBI:59789"/>
        <dbReference type="ChEBI" id="CHEBI:156461"/>
        <dbReference type="ChEBI" id="CHEBI:167609"/>
        <dbReference type="EC" id="2.1.1.57"/>
    </reaction>
</comment>
<dbReference type="GO" id="GO:0016556">
    <property type="term" value="P:mRNA modification"/>
    <property type="evidence" value="ECO:0007669"/>
    <property type="project" value="UniProtKB-UniRule"/>
</dbReference>
<gene>
    <name evidence="5" type="ORF">TCLT_LOCUS10615</name>
</gene>
<dbReference type="PROSITE" id="PS51613">
    <property type="entry name" value="SAM_MT_RRMJ"/>
    <property type="match status" value="1"/>
</dbReference>
<evidence type="ECO:0000313" key="7">
    <source>
        <dbReference type="WBParaSite" id="TCLT_0001063101-mRNA-1"/>
    </source>
</evidence>
<organism evidence="7">
    <name type="scientific">Thelazia callipaeda</name>
    <name type="common">Oriental eyeworm</name>
    <name type="synonym">Parasitic nematode</name>
    <dbReference type="NCBI Taxonomy" id="103827"/>
    <lineage>
        <taxon>Eukaryota</taxon>
        <taxon>Metazoa</taxon>
        <taxon>Ecdysozoa</taxon>
        <taxon>Nematoda</taxon>
        <taxon>Chromadorea</taxon>
        <taxon>Rhabditida</taxon>
        <taxon>Spirurina</taxon>
        <taxon>Spiruromorpha</taxon>
        <taxon>Thelazioidea</taxon>
        <taxon>Thelaziidae</taxon>
        <taxon>Thelazia</taxon>
    </lineage>
</organism>
<sequence>MRHLTTSRLEDTRENVEEETSKKKVEKKVFNRSKTVSEEDDSVSNEVPRKKIMRHLTTRLEDTRENIEEETSKKKVFNRSKTVSEEDDSVSSEVPRKKAKYDHESKGAEILFKMGYEGRGLGKRGQGRTEPIPMSTHRGREGFGYRIHEKIDGDLLAPEVLPQEEKIVEENVVWLSADSDIREKFLHELRAAVHGWITIGDRKDTLDGEYKYCNKDLVEKMLSAKSAFDEINARVLMDARTRANPYETIRSVFFQNRAAVKMANLDRIYDWLLTGRKKRNLETKNPVATDSKDDRRVSDANIDRLSPLFYFADICAGPGGFTEYVLWRKRFYNAKGFGMTLKVLFLLECFYGRIHFSGKDDFKLNRFKAASPAFLERYYGKHGDGDITKPENITSFEEVVKRGTNGVGVDLVMADGGFCVDQQENIQEILSKRLYLCQFLVGLSVLRKNSDNPGSDGRFVCKLFDILTPFSVGLIYLMYITFKRISIHKPVTSRPANSERYIVCDSLLESYVEEIKKYMVKINNELDRLSGNKERDVLEIVPESIIFADRKFKAYIVEHNERTMKKQTNSLIKYRIFAKNTSLLDQDQERLRNECLGYWEVPDINKKEFDQKTESLCAAVGRLVKISLLDNLKTRPPPFDAEVLMTKANRMRYAELRMCALSERELPVLLISIKTGIYFHPPRSQAEFEKIPLVAKIPRDTVLLVQISEFYKQLHQNGKLESKQPTIRILDAAVLCGDDVSSLSFDDRMAAAEKMCKAIQTESVTSDKRFAVVHVAKVNYFFDQLTEMQIIVLKLFYVFKLDQMNSEMERFHLVRANGEEIAVLKEGEESSAFFFYCRGMRITSLLINPWIMCWSKGQKMLYAFDPTAPRNRSSFFSEQFKEVHCCVDFWKTVEIRNCSGSSKNDGYCWLWDWTARFEDYGPRSILHMEGHTKGLTVRSMHSIIQEQKLNASCQRPPCN</sequence>
<name>A0A0N5DBR4_THECL</name>
<dbReference type="AlphaFoldDB" id="A0A0N5DBR4"/>
<dbReference type="WBParaSite" id="TCLT_0001063101-mRNA-1">
    <property type="protein sequence ID" value="TCLT_0001063101-mRNA-1"/>
    <property type="gene ID" value="TCLT_0001063101"/>
</dbReference>
<dbReference type="InterPro" id="IPR029063">
    <property type="entry name" value="SAM-dependent_MTases_sf"/>
</dbReference>
<evidence type="ECO:0000313" key="5">
    <source>
        <dbReference type="EMBL" id="VDN08322.1"/>
    </source>
</evidence>
<comment type="function">
    <text evidence="1">S-adenosyl-L-methionine-dependent methyltransferase that mediates RNA cap1 2'-O-ribose methylation to the 5'-cap structure of RNAs. Methylates the ribose of the first nucleotide of a m(7)GpppG-capped mRNA to produce m(7)GpppNmp (cap1).</text>
</comment>
<feature type="region of interest" description="Disordered" evidence="2">
    <location>
        <begin position="121"/>
        <end position="140"/>
    </location>
</feature>
<dbReference type="InterPro" id="IPR050851">
    <property type="entry name" value="mRNA_Cap_2O-Ribose_MeTrfase"/>
</dbReference>
<dbReference type="GO" id="GO:0032259">
    <property type="term" value="P:methylation"/>
    <property type="evidence" value="ECO:0007669"/>
    <property type="project" value="UniProtKB-KW"/>
</dbReference>
<dbReference type="GO" id="GO:0005737">
    <property type="term" value="C:cytoplasm"/>
    <property type="evidence" value="ECO:0007669"/>
    <property type="project" value="TreeGrafter"/>
</dbReference>
<evidence type="ECO:0000256" key="2">
    <source>
        <dbReference type="SAM" id="MobiDB-lite"/>
    </source>
</evidence>
<evidence type="ECO:0000259" key="4">
    <source>
        <dbReference type="PROSITE" id="PS51613"/>
    </source>
</evidence>
<keyword evidence="1" id="KW-0949">S-adenosyl-L-methionine</keyword>